<dbReference type="Gene3D" id="3.40.50.720">
    <property type="entry name" value="NAD(P)-binding Rossmann-like Domain"/>
    <property type="match status" value="1"/>
</dbReference>
<evidence type="ECO:0000313" key="2">
    <source>
        <dbReference type="EMBL" id="UTI64434.1"/>
    </source>
</evidence>
<feature type="domain" description="NAD(P)-binding" evidence="1">
    <location>
        <begin position="6"/>
        <end position="194"/>
    </location>
</feature>
<dbReference type="Proteomes" id="UP001056035">
    <property type="component" value="Chromosome"/>
</dbReference>
<dbReference type="RefSeq" id="WP_254571136.1">
    <property type="nucleotide sequence ID" value="NZ_CP098502.1"/>
</dbReference>
<dbReference type="InterPro" id="IPR036291">
    <property type="entry name" value="NAD(P)-bd_dom_sf"/>
</dbReference>
<organism evidence="2 3">
    <name type="scientific">Paraconexibacter antarcticus</name>
    <dbReference type="NCBI Taxonomy" id="2949664"/>
    <lineage>
        <taxon>Bacteria</taxon>
        <taxon>Bacillati</taxon>
        <taxon>Actinomycetota</taxon>
        <taxon>Thermoleophilia</taxon>
        <taxon>Solirubrobacterales</taxon>
        <taxon>Paraconexibacteraceae</taxon>
        <taxon>Paraconexibacter</taxon>
    </lineage>
</organism>
<dbReference type="EMBL" id="CP098502">
    <property type="protein sequence ID" value="UTI64434.1"/>
    <property type="molecule type" value="Genomic_DNA"/>
</dbReference>
<proteinExistence type="predicted"/>
<evidence type="ECO:0000313" key="3">
    <source>
        <dbReference type="Proteomes" id="UP001056035"/>
    </source>
</evidence>
<keyword evidence="3" id="KW-1185">Reference proteome</keyword>
<reference evidence="2 3" key="1">
    <citation type="submission" date="2022-06" db="EMBL/GenBank/DDBJ databases">
        <title>Paraconexibacter antarcticus.</title>
        <authorList>
            <person name="Kim C.S."/>
        </authorList>
    </citation>
    <scope>NUCLEOTIDE SEQUENCE [LARGE SCALE GENOMIC DNA]</scope>
    <source>
        <strain evidence="2 3">02-257</strain>
    </source>
</reference>
<gene>
    <name evidence="2" type="ORF">NBH00_24240</name>
</gene>
<evidence type="ECO:0000259" key="1">
    <source>
        <dbReference type="Pfam" id="PF13460"/>
    </source>
</evidence>
<dbReference type="InterPro" id="IPR016040">
    <property type="entry name" value="NAD(P)-bd_dom"/>
</dbReference>
<dbReference type="SUPFAM" id="SSF51735">
    <property type="entry name" value="NAD(P)-binding Rossmann-fold domains"/>
    <property type="match status" value="1"/>
</dbReference>
<dbReference type="Pfam" id="PF13460">
    <property type="entry name" value="NAD_binding_10"/>
    <property type="match status" value="1"/>
</dbReference>
<dbReference type="PANTHER" id="PTHR12126:SF11">
    <property type="entry name" value="NADH DEHYDROGENASE [UBIQUINONE] 1 ALPHA SUBCOMPLEX SUBUNIT 9, MITOCHONDRIAL"/>
    <property type="match status" value="1"/>
</dbReference>
<protein>
    <submittedName>
        <fullName evidence="2">NAD(P)H-binding protein</fullName>
    </submittedName>
</protein>
<dbReference type="InterPro" id="IPR051207">
    <property type="entry name" value="ComplexI_NDUFA9_subunit"/>
</dbReference>
<name>A0ABY5DV80_9ACTN</name>
<accession>A0ABY5DV80</accession>
<sequence>MLLLTGATGLVGTPLLRRLVAARVPVRCLVRDPKRLGPERVRVQIALGDLTDPPSFRNALRGVKTVVHLAGAIRDQSAGSIEELNGIATWRMVQAAERAGVEHFIFLSALGAGSHNRTRYLRAKALAERAVVDSRLRHTIVAPSLVYAPGDRWATLMGRLALAPVVPLPGSGSARSQPIWAEDVADCLMAIVQAPAAAAVAAARHELAGPDTLSATEAAHTILRAAGRERPVLPVPTFIASRGLRVAEALAKSRTPVTWDEAELLQVPMTTRHGTADAEALGVVPQRMAAVLGTV</sequence>
<dbReference type="PANTHER" id="PTHR12126">
    <property type="entry name" value="NADH-UBIQUINONE OXIDOREDUCTASE 39 KDA SUBUNIT-RELATED"/>
    <property type="match status" value="1"/>
</dbReference>